<keyword evidence="4" id="KW-1185">Reference proteome</keyword>
<gene>
    <name evidence="3" type="ORF">POI8812_01475</name>
</gene>
<evidence type="ECO:0000259" key="2">
    <source>
        <dbReference type="Pfam" id="PF17289"/>
    </source>
</evidence>
<dbReference type="InterPro" id="IPR035421">
    <property type="entry name" value="Terminase_6C"/>
</dbReference>
<evidence type="ECO:0000313" key="3">
    <source>
        <dbReference type="EMBL" id="SPF29168.1"/>
    </source>
</evidence>
<sequence length="442" mass="48101">MNSLRAFLSCASEAEIRALVDELSENAVRAMPYLFELWALDHQIAPEGDWATWLVMGGRGAGKTRAGAEWIRAQVEGAGPEDPGLCRRVALVGETYAQARDVMVLGDSGLIACSPEGYRPKWVESRRTLVWPNGAEAQVFSAHDADALRGPQFHAAWCDELAKWPNAQMTWDMLQFALRLGEDPRAVVTTTPQPTPLMTELLDSRHVAMTHAATSANAANLAPTFLKLVTEKYGGTALGRQELDGEMIEDMPDALWPAKHIREVAADTLPDLQKVVVALDPPVSAHEDSDACGIIVAGQIGQGGDAQYVVLDDATVQGASTLDWARQAVAMVEHWRADYLVAEVNQGGDLVAQVLRQVHPGVPLRTVHASRGKVVRAAPVALLYERGQVRHAGRFTELEDQMRAMGRSGFKGKGSPDRVDALVWALSDLMQVEAVMPRARQL</sequence>
<evidence type="ECO:0000256" key="1">
    <source>
        <dbReference type="ARBA" id="ARBA00022612"/>
    </source>
</evidence>
<name>A0A2R8AAQ2_9RHOB</name>
<dbReference type="AlphaFoldDB" id="A0A2R8AAQ2"/>
<evidence type="ECO:0000313" key="4">
    <source>
        <dbReference type="Proteomes" id="UP000244932"/>
    </source>
</evidence>
<feature type="domain" description="Terminase large subunit gp17-like C-terminal" evidence="2">
    <location>
        <begin position="278"/>
        <end position="427"/>
    </location>
</feature>
<dbReference type="Pfam" id="PF17289">
    <property type="entry name" value="Terminase_6C"/>
    <property type="match status" value="1"/>
</dbReference>
<dbReference type="OrthoDB" id="4519042at2"/>
<reference evidence="3 4" key="1">
    <citation type="submission" date="2018-03" db="EMBL/GenBank/DDBJ databases">
        <authorList>
            <person name="Keele B.F."/>
        </authorList>
    </citation>
    <scope>NUCLEOTIDE SEQUENCE [LARGE SCALE GENOMIC DNA]</scope>
    <source>
        <strain evidence="3 4">CeCT 8812</strain>
    </source>
</reference>
<dbReference type="Pfam" id="PF03237">
    <property type="entry name" value="Terminase_6N"/>
    <property type="match status" value="1"/>
</dbReference>
<organism evidence="3 4">
    <name type="scientific">Pontivivens insulae</name>
    <dbReference type="NCBI Taxonomy" id="1639689"/>
    <lineage>
        <taxon>Bacteria</taxon>
        <taxon>Pseudomonadati</taxon>
        <taxon>Pseudomonadota</taxon>
        <taxon>Alphaproteobacteria</taxon>
        <taxon>Rhodobacterales</taxon>
        <taxon>Paracoccaceae</taxon>
        <taxon>Pontivivens</taxon>
    </lineage>
</organism>
<dbReference type="EMBL" id="OMKW01000002">
    <property type="protein sequence ID" value="SPF29168.1"/>
    <property type="molecule type" value="Genomic_DNA"/>
</dbReference>
<dbReference type="Gene3D" id="3.30.420.240">
    <property type="match status" value="1"/>
</dbReference>
<proteinExistence type="predicted"/>
<protein>
    <recommendedName>
        <fullName evidence="2">Terminase large subunit gp17-like C-terminal domain-containing protein</fullName>
    </recommendedName>
</protein>
<keyword evidence="1" id="KW-1188">Viral release from host cell</keyword>
<dbReference type="Gene3D" id="3.40.50.300">
    <property type="entry name" value="P-loop containing nucleotide triphosphate hydrolases"/>
    <property type="match status" value="1"/>
</dbReference>
<dbReference type="InterPro" id="IPR027417">
    <property type="entry name" value="P-loop_NTPase"/>
</dbReference>
<accession>A0A2R8AAQ2</accession>
<dbReference type="Proteomes" id="UP000244932">
    <property type="component" value="Unassembled WGS sequence"/>
</dbReference>